<evidence type="ECO:0000256" key="5">
    <source>
        <dbReference type="ARBA" id="ARBA00023136"/>
    </source>
</evidence>
<keyword evidence="4 6" id="KW-1133">Transmembrane helix</keyword>
<dbReference type="AlphaFoldDB" id="A0A0P9DFK4"/>
<protein>
    <submittedName>
        <fullName evidence="7">Uncharacterized protein</fullName>
    </submittedName>
</protein>
<comment type="caution">
    <text evidence="7">The sequence shown here is derived from an EMBL/GenBank/DDBJ whole genome shotgun (WGS) entry which is preliminary data.</text>
</comment>
<evidence type="ECO:0000256" key="3">
    <source>
        <dbReference type="ARBA" id="ARBA00022692"/>
    </source>
</evidence>
<reference evidence="7 8" key="1">
    <citation type="submission" date="2015-09" db="EMBL/GenBank/DDBJ databases">
        <title>Draft genome sequence of Kouleothrix aurantiaca JCM 19913.</title>
        <authorList>
            <person name="Hemp J."/>
        </authorList>
    </citation>
    <scope>NUCLEOTIDE SEQUENCE [LARGE SCALE GENOMIC DNA]</scope>
    <source>
        <strain evidence="7 8">COM-B</strain>
    </source>
</reference>
<gene>
    <name evidence="7" type="ORF">SE17_36075</name>
</gene>
<dbReference type="GO" id="GO:0005886">
    <property type="term" value="C:plasma membrane"/>
    <property type="evidence" value="ECO:0007669"/>
    <property type="project" value="UniProtKB-SubCell"/>
</dbReference>
<evidence type="ECO:0000256" key="6">
    <source>
        <dbReference type="SAM" id="Phobius"/>
    </source>
</evidence>
<evidence type="ECO:0000313" key="8">
    <source>
        <dbReference type="Proteomes" id="UP000050509"/>
    </source>
</evidence>
<name>A0A0P9DFK4_9CHLR</name>
<sequence length="87" mass="9027">HAPLLLYALMVPLTDMIGLVPIFVNNLGARELIFTLYLGQIGVPPAQALALAFLVFTVKLAVSLLGGLVTALGGVSMRAAPDPQQGS</sequence>
<dbReference type="InterPro" id="IPR022791">
    <property type="entry name" value="L-PG_synthase/AglD"/>
</dbReference>
<evidence type="ECO:0000256" key="1">
    <source>
        <dbReference type="ARBA" id="ARBA00004651"/>
    </source>
</evidence>
<proteinExistence type="predicted"/>
<dbReference type="EMBL" id="LJCR01002381">
    <property type="protein sequence ID" value="KPV48807.1"/>
    <property type="molecule type" value="Genomic_DNA"/>
</dbReference>
<keyword evidence="3 6" id="KW-0812">Transmembrane</keyword>
<dbReference type="Pfam" id="PF03706">
    <property type="entry name" value="LPG_synthase_TM"/>
    <property type="match status" value="1"/>
</dbReference>
<dbReference type="Proteomes" id="UP000050509">
    <property type="component" value="Unassembled WGS sequence"/>
</dbReference>
<keyword evidence="8" id="KW-1185">Reference proteome</keyword>
<evidence type="ECO:0000256" key="2">
    <source>
        <dbReference type="ARBA" id="ARBA00022475"/>
    </source>
</evidence>
<evidence type="ECO:0000256" key="4">
    <source>
        <dbReference type="ARBA" id="ARBA00022989"/>
    </source>
</evidence>
<feature type="transmembrane region" description="Helical" evidence="6">
    <location>
        <begin position="6"/>
        <end position="27"/>
    </location>
</feature>
<organism evidence="7 8">
    <name type="scientific">Kouleothrix aurantiaca</name>
    <dbReference type="NCBI Taxonomy" id="186479"/>
    <lineage>
        <taxon>Bacteria</taxon>
        <taxon>Bacillati</taxon>
        <taxon>Chloroflexota</taxon>
        <taxon>Chloroflexia</taxon>
        <taxon>Chloroflexales</taxon>
        <taxon>Roseiflexineae</taxon>
        <taxon>Roseiflexaceae</taxon>
        <taxon>Kouleothrix</taxon>
    </lineage>
</organism>
<accession>A0A0P9DFK4</accession>
<feature type="transmembrane region" description="Helical" evidence="6">
    <location>
        <begin position="48"/>
        <end position="72"/>
    </location>
</feature>
<comment type="subcellular location">
    <subcellularLocation>
        <location evidence="1">Cell membrane</location>
        <topology evidence="1">Multi-pass membrane protein</topology>
    </subcellularLocation>
</comment>
<keyword evidence="2" id="KW-1003">Cell membrane</keyword>
<feature type="non-terminal residue" evidence="7">
    <location>
        <position position="1"/>
    </location>
</feature>
<evidence type="ECO:0000313" key="7">
    <source>
        <dbReference type="EMBL" id="KPV48807.1"/>
    </source>
</evidence>
<keyword evidence="5 6" id="KW-0472">Membrane</keyword>